<dbReference type="PANTHER" id="PTHR42659:SF2">
    <property type="entry name" value="XANTHINE DEHYDROGENASE SUBUNIT C-RELATED"/>
    <property type="match status" value="1"/>
</dbReference>
<dbReference type="PANTHER" id="PTHR42659">
    <property type="entry name" value="XANTHINE DEHYDROGENASE SUBUNIT C-RELATED"/>
    <property type="match status" value="1"/>
</dbReference>
<keyword evidence="6" id="KW-1185">Reference proteome</keyword>
<gene>
    <name evidence="5" type="ORF">SAMN05428998_12239</name>
</gene>
<dbReference type="InterPro" id="IPR016166">
    <property type="entry name" value="FAD-bd_PCMH"/>
</dbReference>
<dbReference type="InterPro" id="IPR036318">
    <property type="entry name" value="FAD-bd_PCMH-like_sf"/>
</dbReference>
<evidence type="ECO:0000256" key="2">
    <source>
        <dbReference type="ARBA" id="ARBA00022827"/>
    </source>
</evidence>
<protein>
    <submittedName>
        <fullName evidence="5">Carbon-monoxide dehydrogenase medium subunit</fullName>
    </submittedName>
</protein>
<keyword evidence="3" id="KW-0560">Oxidoreductase</keyword>
<proteinExistence type="predicted"/>
<evidence type="ECO:0000259" key="4">
    <source>
        <dbReference type="PROSITE" id="PS51387"/>
    </source>
</evidence>
<evidence type="ECO:0000313" key="6">
    <source>
        <dbReference type="Proteomes" id="UP000192917"/>
    </source>
</evidence>
<dbReference type="SUPFAM" id="SSF56176">
    <property type="entry name" value="FAD-binding/transporter-associated domain-like"/>
    <property type="match status" value="1"/>
</dbReference>
<dbReference type="GO" id="GO:0071949">
    <property type="term" value="F:FAD binding"/>
    <property type="evidence" value="ECO:0007669"/>
    <property type="project" value="InterPro"/>
</dbReference>
<dbReference type="STRING" id="560819.SAMN05428998_12239"/>
<dbReference type="PROSITE" id="PS51387">
    <property type="entry name" value="FAD_PCMH"/>
    <property type="match status" value="1"/>
</dbReference>
<evidence type="ECO:0000256" key="3">
    <source>
        <dbReference type="ARBA" id="ARBA00023002"/>
    </source>
</evidence>
<dbReference type="Gene3D" id="3.30.43.10">
    <property type="entry name" value="Uridine Diphospho-n-acetylenolpyruvylglucosamine Reductase, domain 2"/>
    <property type="match status" value="1"/>
</dbReference>
<dbReference type="InterPro" id="IPR016169">
    <property type="entry name" value="FAD-bd_PCMH_sub2"/>
</dbReference>
<evidence type="ECO:0000313" key="5">
    <source>
        <dbReference type="EMBL" id="SMF58673.1"/>
    </source>
</evidence>
<dbReference type="InterPro" id="IPR016167">
    <property type="entry name" value="FAD-bd_PCMH_sub1"/>
</dbReference>
<dbReference type="RefSeq" id="WP_085124885.1">
    <property type="nucleotide sequence ID" value="NZ_FWZX01000022.1"/>
</dbReference>
<dbReference type="GO" id="GO:0016491">
    <property type="term" value="F:oxidoreductase activity"/>
    <property type="evidence" value="ECO:0007669"/>
    <property type="project" value="UniProtKB-KW"/>
</dbReference>
<evidence type="ECO:0000256" key="1">
    <source>
        <dbReference type="ARBA" id="ARBA00022630"/>
    </source>
</evidence>
<dbReference type="InterPro" id="IPR036683">
    <property type="entry name" value="CO_DH_flav_C_dom_sf"/>
</dbReference>
<keyword evidence="2" id="KW-0274">FAD</keyword>
<dbReference type="AlphaFoldDB" id="A0A1Y6CLU4"/>
<name>A0A1Y6CLU4_9PROT</name>
<keyword evidence="1" id="KW-0285">Flavoprotein</keyword>
<dbReference type="EMBL" id="FWZX01000022">
    <property type="protein sequence ID" value="SMF58673.1"/>
    <property type="molecule type" value="Genomic_DNA"/>
</dbReference>
<dbReference type="InterPro" id="IPR002346">
    <property type="entry name" value="Mopterin_DH_FAD-bd"/>
</dbReference>
<dbReference type="Pfam" id="PF03450">
    <property type="entry name" value="CO_deh_flav_C"/>
    <property type="match status" value="1"/>
</dbReference>
<accession>A0A1Y6CLU4</accession>
<feature type="domain" description="FAD-binding PCMH-type" evidence="4">
    <location>
        <begin position="1"/>
        <end position="177"/>
    </location>
</feature>
<dbReference type="SUPFAM" id="SSF55447">
    <property type="entry name" value="CO dehydrogenase flavoprotein C-terminal domain-like"/>
    <property type="match status" value="1"/>
</dbReference>
<organism evidence="5 6">
    <name type="scientific">Tistlia consotensis USBA 355</name>
    <dbReference type="NCBI Taxonomy" id="560819"/>
    <lineage>
        <taxon>Bacteria</taxon>
        <taxon>Pseudomonadati</taxon>
        <taxon>Pseudomonadota</taxon>
        <taxon>Alphaproteobacteria</taxon>
        <taxon>Rhodospirillales</taxon>
        <taxon>Rhodovibrionaceae</taxon>
        <taxon>Tistlia</taxon>
    </lineage>
</organism>
<dbReference type="InterPro" id="IPR005107">
    <property type="entry name" value="CO_DH_flav_C"/>
</dbReference>
<sequence length="291" mass="30471">MKPAAFDYLAVESVEAALEALARAGGEAKIVAGGQSLVPMLNFRLLQPALLVDINRIPGLDFIAVEPARIRVGALTRHHRQETAPELREHLPVLSAAMAEVAHLAIRNRGTLGGSLSHADPAAELPMMALLLDAEIATASPSGGRRIAARDFFLGPLATGLAEDELLIEVAFARPAAGSGWAFEEVARRSGDFALAAAAVTLRLQDGRIAEPHVALTGVDETPLRAGAAEALLDGEAPGAELFAAAAEAVRRRVQPNTDLHASADYRRHLAGVLVRRTLEKAAAQAAGGRA</sequence>
<dbReference type="InterPro" id="IPR051312">
    <property type="entry name" value="Diverse_Substr_Oxidored"/>
</dbReference>
<dbReference type="Pfam" id="PF00941">
    <property type="entry name" value="FAD_binding_5"/>
    <property type="match status" value="1"/>
</dbReference>
<dbReference type="SMART" id="SM01092">
    <property type="entry name" value="CO_deh_flav_C"/>
    <property type="match status" value="1"/>
</dbReference>
<reference evidence="5 6" key="1">
    <citation type="submission" date="2017-04" db="EMBL/GenBank/DDBJ databases">
        <authorList>
            <person name="Afonso C.L."/>
            <person name="Miller P.J."/>
            <person name="Scott M.A."/>
            <person name="Spackman E."/>
            <person name="Goraichik I."/>
            <person name="Dimitrov K.M."/>
            <person name="Suarez D.L."/>
            <person name="Swayne D.E."/>
        </authorList>
    </citation>
    <scope>NUCLEOTIDE SEQUENCE [LARGE SCALE GENOMIC DNA]</scope>
    <source>
        <strain evidence="5 6">USBA 355</strain>
    </source>
</reference>
<dbReference type="Gene3D" id="3.30.465.10">
    <property type="match status" value="1"/>
</dbReference>
<dbReference type="Gene3D" id="3.30.390.50">
    <property type="entry name" value="CO dehydrogenase flavoprotein, C-terminal domain"/>
    <property type="match status" value="1"/>
</dbReference>
<dbReference type="Proteomes" id="UP000192917">
    <property type="component" value="Unassembled WGS sequence"/>
</dbReference>